<keyword evidence="3" id="KW-1185">Reference proteome</keyword>
<dbReference type="EMBL" id="JBHULN010000033">
    <property type="protein sequence ID" value="MFD2574589.1"/>
    <property type="molecule type" value="Genomic_DNA"/>
</dbReference>
<evidence type="ECO:0000259" key="1">
    <source>
        <dbReference type="Pfam" id="PF10988"/>
    </source>
</evidence>
<accession>A0ABW5MEG4</accession>
<evidence type="ECO:0000313" key="2">
    <source>
        <dbReference type="EMBL" id="MFD2574589.1"/>
    </source>
</evidence>
<reference evidence="3" key="1">
    <citation type="journal article" date="2019" name="Int. J. Syst. Evol. Microbiol.">
        <title>The Global Catalogue of Microorganisms (GCM) 10K type strain sequencing project: providing services to taxonomists for standard genome sequencing and annotation.</title>
        <authorList>
            <consortium name="The Broad Institute Genomics Platform"/>
            <consortium name="The Broad Institute Genome Sequencing Center for Infectious Disease"/>
            <person name="Wu L."/>
            <person name="Ma J."/>
        </authorList>
    </citation>
    <scope>NUCLEOTIDE SEQUENCE [LARGE SCALE GENOMIC DNA]</scope>
    <source>
        <strain evidence="3">KCTC 42805</strain>
    </source>
</reference>
<dbReference type="Proteomes" id="UP001597469">
    <property type="component" value="Unassembled WGS sequence"/>
</dbReference>
<dbReference type="InterPro" id="IPR021255">
    <property type="entry name" value="DUF2807"/>
</dbReference>
<organism evidence="2 3">
    <name type="scientific">Spirosoma soli</name>
    <dbReference type="NCBI Taxonomy" id="1770529"/>
    <lineage>
        <taxon>Bacteria</taxon>
        <taxon>Pseudomonadati</taxon>
        <taxon>Bacteroidota</taxon>
        <taxon>Cytophagia</taxon>
        <taxon>Cytophagales</taxon>
        <taxon>Cytophagaceae</taxon>
        <taxon>Spirosoma</taxon>
    </lineage>
</organism>
<dbReference type="RefSeq" id="WP_381528544.1">
    <property type="nucleotide sequence ID" value="NZ_JBHULN010000033.1"/>
</dbReference>
<gene>
    <name evidence="2" type="ORF">ACFSUS_28415</name>
</gene>
<sequence>MKRFFSYLASFAFIVTLITACSRREDIGPYQQAEQTYSLSNFNRLDMGSAFTIDVRQGNNFSIVATGDSRNLDDLDIYVRNNTLVARYRTNRNRKYETSFAITMPTLRGVSFSGASRSTVADFTNIDELDVELSGASKGEFSVNAGRMNLELSGASLLDVDGAGTTIQAEISGASNLHAFNYPAERATIDASGASKADLTVANSLTVDASGSSLVRYRGNPSVQQRVSGASKVQPD</sequence>
<dbReference type="Gene3D" id="2.160.20.120">
    <property type="match status" value="1"/>
</dbReference>
<protein>
    <submittedName>
        <fullName evidence="2">Head GIN domain-containing protein</fullName>
    </submittedName>
</protein>
<dbReference type="PROSITE" id="PS51257">
    <property type="entry name" value="PROKAR_LIPOPROTEIN"/>
    <property type="match status" value="1"/>
</dbReference>
<name>A0ABW5MEG4_9BACT</name>
<evidence type="ECO:0000313" key="3">
    <source>
        <dbReference type="Proteomes" id="UP001597469"/>
    </source>
</evidence>
<proteinExistence type="predicted"/>
<dbReference type="Pfam" id="PF10988">
    <property type="entry name" value="DUF2807"/>
    <property type="match status" value="1"/>
</dbReference>
<feature type="domain" description="Putative auto-transporter adhesin head GIN" evidence="1">
    <location>
        <begin position="41"/>
        <end position="221"/>
    </location>
</feature>
<comment type="caution">
    <text evidence="2">The sequence shown here is derived from an EMBL/GenBank/DDBJ whole genome shotgun (WGS) entry which is preliminary data.</text>
</comment>